<comment type="caution">
    <text evidence="2">The sequence shown here is derived from an EMBL/GenBank/DDBJ whole genome shotgun (WGS) entry which is preliminary data.</text>
</comment>
<dbReference type="AlphaFoldDB" id="A0A1Y1X7D8"/>
<feature type="transmembrane region" description="Helical" evidence="1">
    <location>
        <begin position="68"/>
        <end position="90"/>
    </location>
</feature>
<dbReference type="OrthoDB" id="2143908at2759"/>
<evidence type="ECO:0000256" key="1">
    <source>
        <dbReference type="SAM" id="Phobius"/>
    </source>
</evidence>
<dbReference type="EMBL" id="MCFG01000122">
    <property type="protein sequence ID" value="ORX81296.1"/>
    <property type="molecule type" value="Genomic_DNA"/>
</dbReference>
<keyword evidence="1" id="KW-0812">Transmembrane</keyword>
<feature type="transmembrane region" description="Helical" evidence="1">
    <location>
        <begin position="42"/>
        <end position="61"/>
    </location>
</feature>
<keyword evidence="1" id="KW-1133">Transmembrane helix</keyword>
<evidence type="ECO:0000313" key="2">
    <source>
        <dbReference type="EMBL" id="ORX81296.1"/>
    </source>
</evidence>
<feature type="transmembrane region" description="Helical" evidence="1">
    <location>
        <begin position="218"/>
        <end position="240"/>
    </location>
</feature>
<reference evidence="2 3" key="2">
    <citation type="submission" date="2016-08" db="EMBL/GenBank/DDBJ databases">
        <title>Pervasive Adenine N6-methylation of Active Genes in Fungi.</title>
        <authorList>
            <consortium name="DOE Joint Genome Institute"/>
            <person name="Mondo S.J."/>
            <person name="Dannebaum R.O."/>
            <person name="Kuo R.C."/>
            <person name="Labutti K."/>
            <person name="Haridas S."/>
            <person name="Kuo A."/>
            <person name="Salamov A."/>
            <person name="Ahrendt S.R."/>
            <person name="Lipzen A."/>
            <person name="Sullivan W."/>
            <person name="Andreopoulos W.B."/>
            <person name="Clum A."/>
            <person name="Lindquist E."/>
            <person name="Daum C."/>
            <person name="Ramamoorthy G.K."/>
            <person name="Gryganskyi A."/>
            <person name="Culley D."/>
            <person name="Magnuson J.K."/>
            <person name="James T.Y."/>
            <person name="O'Malley M.A."/>
            <person name="Stajich J.E."/>
            <person name="Spatafora J.W."/>
            <person name="Visel A."/>
            <person name="Grigoriev I.V."/>
        </authorList>
    </citation>
    <scope>NUCLEOTIDE SEQUENCE [LARGE SCALE GENOMIC DNA]</scope>
    <source>
        <strain evidence="2 3">S4</strain>
    </source>
</reference>
<accession>A0A1Y1X7D8</accession>
<organism evidence="2 3">
    <name type="scientific">Anaeromyces robustus</name>
    <dbReference type="NCBI Taxonomy" id="1754192"/>
    <lineage>
        <taxon>Eukaryota</taxon>
        <taxon>Fungi</taxon>
        <taxon>Fungi incertae sedis</taxon>
        <taxon>Chytridiomycota</taxon>
        <taxon>Chytridiomycota incertae sedis</taxon>
        <taxon>Neocallimastigomycetes</taxon>
        <taxon>Neocallimastigales</taxon>
        <taxon>Neocallimastigaceae</taxon>
        <taxon>Anaeromyces</taxon>
    </lineage>
</organism>
<feature type="transmembrane region" description="Helical" evidence="1">
    <location>
        <begin position="178"/>
        <end position="198"/>
    </location>
</feature>
<keyword evidence="3" id="KW-1185">Reference proteome</keyword>
<feature type="transmembrane region" description="Helical" evidence="1">
    <location>
        <begin position="138"/>
        <end position="157"/>
    </location>
</feature>
<dbReference type="Proteomes" id="UP000193944">
    <property type="component" value="Unassembled WGS sequence"/>
</dbReference>
<protein>
    <submittedName>
        <fullName evidence="2">Uncharacterized protein</fullName>
    </submittedName>
</protein>
<sequence length="410" mass="45783">MDTYNETEMTIIPRFEEGAGTCYGKNFKTAAFGFFKQFQDSFFYANVIQFLIVTLMYFNIGKGKYWKVLFYASVAGILGGILENITVAYICQDSQKEKDYIVIPFLIDELFWTTCEYAIPYLNLIKMKAFSKGKAANIIYYTIIGLFIPFACCRFCIGYERMKNGYLQSEKIKSLHGYAFGIMAIADILCTVAILYFVKKHNSRKNFNTSNISDYIKQSSYTILVAVDVVGFCLSILDIITNSGLIENYIPSSITTPFHCIKSSFILILAADALLFKYGANTNSSNASYANSSKYHTTTGGGGGGNSNSYGGNDHYYYKSGNSNTVTTKNSEAYKANLISYMTDMNNNTSQNPNNMLINCNFSNYSNPTVSNSKSIIKNYMNIKTSPTSGYTTSPSDITLSPQFGFLTQQ</sequence>
<name>A0A1Y1X7D8_9FUNG</name>
<gene>
    <name evidence="2" type="ORF">BCR32DRAFT_299553</name>
</gene>
<proteinExistence type="predicted"/>
<evidence type="ECO:0000313" key="3">
    <source>
        <dbReference type="Proteomes" id="UP000193944"/>
    </source>
</evidence>
<reference evidence="2 3" key="1">
    <citation type="submission" date="2016-08" db="EMBL/GenBank/DDBJ databases">
        <title>A Parts List for Fungal Cellulosomes Revealed by Comparative Genomics.</title>
        <authorList>
            <consortium name="DOE Joint Genome Institute"/>
            <person name="Haitjema C.H."/>
            <person name="Gilmore S.P."/>
            <person name="Henske J.K."/>
            <person name="Solomon K.V."/>
            <person name="De Groot R."/>
            <person name="Kuo A."/>
            <person name="Mondo S.J."/>
            <person name="Salamov A.A."/>
            <person name="Labutti K."/>
            <person name="Zhao Z."/>
            <person name="Chiniquy J."/>
            <person name="Barry K."/>
            <person name="Brewer H.M."/>
            <person name="Purvine S.O."/>
            <person name="Wright A.T."/>
            <person name="Boxma B."/>
            <person name="Van Alen T."/>
            <person name="Hackstein J.H."/>
            <person name="Baker S.E."/>
            <person name="Grigoriev I.V."/>
            <person name="O'Malley M.A."/>
        </authorList>
    </citation>
    <scope>NUCLEOTIDE SEQUENCE [LARGE SCALE GENOMIC DNA]</scope>
    <source>
        <strain evidence="2 3">S4</strain>
    </source>
</reference>
<keyword evidence="1" id="KW-0472">Membrane</keyword>